<dbReference type="PANTHER" id="PTHR33931">
    <property type="entry name" value="HOLIN-LIKE PROTEIN CIDA-RELATED"/>
    <property type="match status" value="1"/>
</dbReference>
<evidence type="ECO:0000256" key="3">
    <source>
        <dbReference type="ARBA" id="ARBA00022692"/>
    </source>
</evidence>
<evidence type="ECO:0000256" key="4">
    <source>
        <dbReference type="ARBA" id="ARBA00022989"/>
    </source>
</evidence>
<feature type="transmembrane region" description="Helical" evidence="6">
    <location>
        <begin position="42"/>
        <end position="62"/>
    </location>
</feature>
<keyword evidence="5 6" id="KW-0472">Membrane</keyword>
<evidence type="ECO:0000256" key="1">
    <source>
        <dbReference type="ARBA" id="ARBA00004651"/>
    </source>
</evidence>
<reference evidence="7 8" key="1">
    <citation type="submission" date="2016-01" db="EMBL/GenBank/DDBJ databases">
        <title>High potential of lignocellulose degradation of a new Verrucomicrobia species.</title>
        <authorList>
            <person name="Wang Y."/>
            <person name="Shi Y."/>
            <person name="Qiu Z."/>
            <person name="Liu S."/>
            <person name="Yang H."/>
        </authorList>
    </citation>
    <scope>NUCLEOTIDE SEQUENCE [LARGE SCALE GENOMIC DNA]</scope>
    <source>
        <strain evidence="7 8">TSB47</strain>
    </source>
</reference>
<accession>A0A178IF58</accession>
<dbReference type="PANTHER" id="PTHR33931:SF2">
    <property type="entry name" value="HOLIN-LIKE PROTEIN CIDA"/>
    <property type="match status" value="1"/>
</dbReference>
<keyword evidence="7" id="KW-0378">Hydrolase</keyword>
<name>A0A178IF58_9BACT</name>
<feature type="transmembrane region" description="Helical" evidence="6">
    <location>
        <begin position="21"/>
        <end position="36"/>
    </location>
</feature>
<evidence type="ECO:0000313" key="7">
    <source>
        <dbReference type="EMBL" id="OAM87656.1"/>
    </source>
</evidence>
<proteinExistence type="predicted"/>
<evidence type="ECO:0000256" key="2">
    <source>
        <dbReference type="ARBA" id="ARBA00022475"/>
    </source>
</evidence>
<dbReference type="STRING" id="1184151.AW736_22355"/>
<dbReference type="GO" id="GO:0016787">
    <property type="term" value="F:hydrolase activity"/>
    <property type="evidence" value="ECO:0007669"/>
    <property type="project" value="UniProtKB-KW"/>
</dbReference>
<sequence>MIARWQTTTGFRRFRIFVRRNRWVQAAGLFMLWWLCDRAVRVLGVPVPGAIVGLGLLLVLLASGRFSHAWVRRGASGLLDHLMLFFVPAMLALVDHPDLFSLTGLKLLGIVMAGTLLVMSGTAAVVELSLRRKMGRDHA</sequence>
<evidence type="ECO:0000313" key="8">
    <source>
        <dbReference type="Proteomes" id="UP000078486"/>
    </source>
</evidence>
<keyword evidence="8" id="KW-1185">Reference proteome</keyword>
<dbReference type="InterPro" id="IPR005538">
    <property type="entry name" value="LrgA/CidA"/>
</dbReference>
<dbReference type="RefSeq" id="WP_068772525.1">
    <property type="nucleotide sequence ID" value="NZ_CP109796.1"/>
</dbReference>
<keyword evidence="4 6" id="KW-1133">Transmembrane helix</keyword>
<dbReference type="GO" id="GO:0005886">
    <property type="term" value="C:plasma membrane"/>
    <property type="evidence" value="ECO:0007669"/>
    <property type="project" value="UniProtKB-SubCell"/>
</dbReference>
<feature type="transmembrane region" description="Helical" evidence="6">
    <location>
        <begin position="74"/>
        <end position="93"/>
    </location>
</feature>
<comment type="subcellular location">
    <subcellularLocation>
        <location evidence="1">Cell membrane</location>
        <topology evidence="1">Multi-pass membrane protein</topology>
    </subcellularLocation>
</comment>
<gene>
    <name evidence="7" type="ORF">AW736_22355</name>
</gene>
<dbReference type="AlphaFoldDB" id="A0A178IF58"/>
<keyword evidence="2" id="KW-1003">Cell membrane</keyword>
<dbReference type="OrthoDB" id="194658at2"/>
<dbReference type="Pfam" id="PF03788">
    <property type="entry name" value="LrgA"/>
    <property type="match status" value="1"/>
</dbReference>
<protein>
    <submittedName>
        <fullName evidence="7">Murein hydrolase transporter LrgA</fullName>
    </submittedName>
</protein>
<dbReference type="Proteomes" id="UP000078486">
    <property type="component" value="Unassembled WGS sequence"/>
</dbReference>
<evidence type="ECO:0000256" key="6">
    <source>
        <dbReference type="SAM" id="Phobius"/>
    </source>
</evidence>
<organism evidence="7 8">
    <name type="scientific">Termitidicoccus mucosus</name>
    <dbReference type="NCBI Taxonomy" id="1184151"/>
    <lineage>
        <taxon>Bacteria</taxon>
        <taxon>Pseudomonadati</taxon>
        <taxon>Verrucomicrobiota</taxon>
        <taxon>Opitutia</taxon>
        <taxon>Opitutales</taxon>
        <taxon>Opitutaceae</taxon>
        <taxon>Termitidicoccus</taxon>
    </lineage>
</organism>
<evidence type="ECO:0000256" key="5">
    <source>
        <dbReference type="ARBA" id="ARBA00023136"/>
    </source>
</evidence>
<comment type="caution">
    <text evidence="7">The sequence shown here is derived from an EMBL/GenBank/DDBJ whole genome shotgun (WGS) entry which is preliminary data.</text>
</comment>
<dbReference type="EMBL" id="LRRQ01000167">
    <property type="protein sequence ID" value="OAM87656.1"/>
    <property type="molecule type" value="Genomic_DNA"/>
</dbReference>
<feature type="transmembrane region" description="Helical" evidence="6">
    <location>
        <begin position="105"/>
        <end position="126"/>
    </location>
</feature>
<keyword evidence="3 6" id="KW-0812">Transmembrane</keyword>